<proteinExistence type="predicted"/>
<comment type="caution">
    <text evidence="1">The sequence shown here is derived from an EMBL/GenBank/DDBJ whole genome shotgun (WGS) entry which is preliminary data.</text>
</comment>
<reference evidence="1 2" key="1">
    <citation type="submission" date="2024-10" db="EMBL/GenBank/DDBJ databases">
        <title>Updated reference genomes for cyclostephanoid diatoms.</title>
        <authorList>
            <person name="Roberts W.R."/>
            <person name="Alverson A.J."/>
        </authorList>
    </citation>
    <scope>NUCLEOTIDE SEQUENCE [LARGE SCALE GENOMIC DNA]</scope>
    <source>
        <strain evidence="1 2">AJA010-31</strain>
    </source>
</reference>
<dbReference type="EMBL" id="JALLPJ020000816">
    <property type="protein sequence ID" value="KAL3782222.1"/>
    <property type="molecule type" value="Genomic_DNA"/>
</dbReference>
<protein>
    <submittedName>
        <fullName evidence="1">Uncharacterized protein</fullName>
    </submittedName>
</protein>
<sequence>MHASLLDCCKCYFSWNIIGCLGYSDSSTDSLYYPDLYGNSKTCKADGNAPSYMTTNTYSWMYASLADWFGTCIASGGNVVDTTASLYYPDWAGVDTCVNDGNAPDYMSSNPTEWMYESLVDCCKRYYPWKDEYYSFSGTEPTELQNVGGWLSTERHHCFLTILTLNGVASEICEGDGPCVGIAERHKITYLTKDDCCARLFGGVAMRDS</sequence>
<name>A0ABD3P384_9STRA</name>
<gene>
    <name evidence="1" type="ORF">ACHAWO_000795</name>
</gene>
<dbReference type="Proteomes" id="UP001530400">
    <property type="component" value="Unassembled WGS sequence"/>
</dbReference>
<organism evidence="1 2">
    <name type="scientific">Cyclotella atomus</name>
    <dbReference type="NCBI Taxonomy" id="382360"/>
    <lineage>
        <taxon>Eukaryota</taxon>
        <taxon>Sar</taxon>
        <taxon>Stramenopiles</taxon>
        <taxon>Ochrophyta</taxon>
        <taxon>Bacillariophyta</taxon>
        <taxon>Coscinodiscophyceae</taxon>
        <taxon>Thalassiosirophycidae</taxon>
        <taxon>Stephanodiscales</taxon>
        <taxon>Stephanodiscaceae</taxon>
        <taxon>Cyclotella</taxon>
    </lineage>
</organism>
<accession>A0ABD3P384</accession>
<dbReference type="AlphaFoldDB" id="A0ABD3P384"/>
<keyword evidence="2" id="KW-1185">Reference proteome</keyword>
<evidence type="ECO:0000313" key="2">
    <source>
        <dbReference type="Proteomes" id="UP001530400"/>
    </source>
</evidence>
<evidence type="ECO:0000313" key="1">
    <source>
        <dbReference type="EMBL" id="KAL3782222.1"/>
    </source>
</evidence>